<dbReference type="GO" id="GO:0071011">
    <property type="term" value="C:precatalytic spliceosome"/>
    <property type="evidence" value="ECO:0007669"/>
    <property type="project" value="TreeGrafter"/>
</dbReference>
<evidence type="ECO:0000256" key="5">
    <source>
        <dbReference type="ARBA" id="ARBA00023242"/>
    </source>
</evidence>
<dbReference type="EnsemblMetazoa" id="XM_019999635.1">
    <property type="protein sequence ID" value="XP_019855194.1"/>
    <property type="gene ID" value="LOC109584067"/>
</dbReference>
<dbReference type="InterPro" id="IPR012677">
    <property type="entry name" value="Nucleotide-bd_a/b_plait_sf"/>
</dbReference>
<protein>
    <recommendedName>
        <fullName evidence="7">RRM domain-containing protein</fullName>
    </recommendedName>
</protein>
<keyword evidence="9" id="KW-1185">Reference proteome</keyword>
<comment type="subcellular location">
    <subcellularLocation>
        <location evidence="1">Nucleus</location>
    </subcellularLocation>
</comment>
<dbReference type="InterPro" id="IPR051974">
    <property type="entry name" value="PUF60_regulator"/>
</dbReference>
<dbReference type="OrthoDB" id="20943at2759"/>
<proteinExistence type="predicted"/>
<dbReference type="GO" id="GO:0071013">
    <property type="term" value="C:catalytic step 2 spliceosome"/>
    <property type="evidence" value="ECO:0007669"/>
    <property type="project" value="TreeGrafter"/>
</dbReference>
<dbReference type="Pfam" id="PF00076">
    <property type="entry name" value="RRM_1"/>
    <property type="match status" value="1"/>
</dbReference>
<feature type="domain" description="RRM" evidence="7">
    <location>
        <begin position="1"/>
        <end position="81"/>
    </location>
</feature>
<keyword evidence="3 6" id="KW-0694">RNA-binding</keyword>
<keyword evidence="4" id="KW-0508">mRNA splicing</keyword>
<reference evidence="8" key="2">
    <citation type="submission" date="2017-05" db="UniProtKB">
        <authorList>
            <consortium name="EnsemblMetazoa"/>
        </authorList>
    </citation>
    <scope>IDENTIFICATION</scope>
</reference>
<accession>A0A1X7UB72</accession>
<evidence type="ECO:0000256" key="4">
    <source>
        <dbReference type="ARBA" id="ARBA00023187"/>
    </source>
</evidence>
<organism evidence="8">
    <name type="scientific">Amphimedon queenslandica</name>
    <name type="common">Sponge</name>
    <dbReference type="NCBI Taxonomy" id="400682"/>
    <lineage>
        <taxon>Eukaryota</taxon>
        <taxon>Metazoa</taxon>
        <taxon>Porifera</taxon>
        <taxon>Demospongiae</taxon>
        <taxon>Heteroscleromorpha</taxon>
        <taxon>Haplosclerida</taxon>
        <taxon>Niphatidae</taxon>
        <taxon>Amphimedon</taxon>
    </lineage>
</organism>
<dbReference type="EnsemblMetazoa" id="Aqu2.1.25021_001">
    <property type="protein sequence ID" value="Aqu2.1.25021_001"/>
    <property type="gene ID" value="Aqu2.1.25021"/>
</dbReference>
<dbReference type="PANTHER" id="PTHR47330">
    <property type="entry name" value="POLY(U)-BINDING-SPLICING FACTOR PUF60-B-RELATED"/>
    <property type="match status" value="1"/>
</dbReference>
<dbReference type="InterPro" id="IPR000504">
    <property type="entry name" value="RRM_dom"/>
</dbReference>
<reference evidence="9" key="1">
    <citation type="journal article" date="2010" name="Nature">
        <title>The Amphimedon queenslandica genome and the evolution of animal complexity.</title>
        <authorList>
            <person name="Srivastava M."/>
            <person name="Simakov O."/>
            <person name="Chapman J."/>
            <person name="Fahey B."/>
            <person name="Gauthier M.E."/>
            <person name="Mitros T."/>
            <person name="Richards G.S."/>
            <person name="Conaco C."/>
            <person name="Dacre M."/>
            <person name="Hellsten U."/>
            <person name="Larroux C."/>
            <person name="Putnam N.H."/>
            <person name="Stanke M."/>
            <person name="Adamska M."/>
            <person name="Darling A."/>
            <person name="Degnan S.M."/>
            <person name="Oakley T.H."/>
            <person name="Plachetzki D.C."/>
            <person name="Zhai Y."/>
            <person name="Adamski M."/>
            <person name="Calcino A."/>
            <person name="Cummins S.F."/>
            <person name="Goodstein D.M."/>
            <person name="Harris C."/>
            <person name="Jackson D.J."/>
            <person name="Leys S.P."/>
            <person name="Shu S."/>
            <person name="Woodcroft B.J."/>
            <person name="Vervoort M."/>
            <person name="Kosik K.S."/>
            <person name="Manning G."/>
            <person name="Degnan B.M."/>
            <person name="Rokhsar D.S."/>
        </authorList>
    </citation>
    <scope>NUCLEOTIDE SEQUENCE [LARGE SCALE GENOMIC DNA]</scope>
</reference>
<keyword evidence="5" id="KW-0539">Nucleus</keyword>
<dbReference type="GO" id="GO:0003723">
    <property type="term" value="F:RNA binding"/>
    <property type="evidence" value="ECO:0007669"/>
    <property type="project" value="UniProtKB-UniRule"/>
</dbReference>
<dbReference type="GO" id="GO:0000380">
    <property type="term" value="P:alternative mRNA splicing, via spliceosome"/>
    <property type="evidence" value="ECO:0007669"/>
    <property type="project" value="TreeGrafter"/>
</dbReference>
<dbReference type="Proteomes" id="UP000007879">
    <property type="component" value="Unassembled WGS sequence"/>
</dbReference>
<evidence type="ECO:0000256" key="6">
    <source>
        <dbReference type="PROSITE-ProRule" id="PRU00176"/>
    </source>
</evidence>
<dbReference type="FunFam" id="3.30.70.330:FF:000382">
    <property type="entry name" value="G-patch domain-containing protein"/>
    <property type="match status" value="1"/>
</dbReference>
<evidence type="ECO:0000256" key="1">
    <source>
        <dbReference type="ARBA" id="ARBA00004123"/>
    </source>
</evidence>
<dbReference type="PROSITE" id="PS50102">
    <property type="entry name" value="RRM"/>
    <property type="match status" value="1"/>
</dbReference>
<dbReference type="InParanoid" id="A0A1X7UB72"/>
<dbReference type="SMART" id="SM00361">
    <property type="entry name" value="RRM_1"/>
    <property type="match status" value="1"/>
</dbReference>
<dbReference type="AlphaFoldDB" id="A0A1X7UB72"/>
<dbReference type="KEGG" id="aqu:109584067"/>
<evidence type="ECO:0000256" key="3">
    <source>
        <dbReference type="ARBA" id="ARBA00022884"/>
    </source>
</evidence>
<dbReference type="GO" id="GO:0006376">
    <property type="term" value="P:mRNA splice site recognition"/>
    <property type="evidence" value="ECO:0007669"/>
    <property type="project" value="TreeGrafter"/>
</dbReference>
<dbReference type="STRING" id="400682.A0A1X7UB72"/>
<dbReference type="Gene3D" id="3.30.70.330">
    <property type="match status" value="1"/>
</dbReference>
<keyword evidence="2" id="KW-0507">mRNA processing</keyword>
<evidence type="ECO:0000259" key="7">
    <source>
        <dbReference type="PROSITE" id="PS50102"/>
    </source>
</evidence>
<gene>
    <name evidence="8" type="primary">109584067</name>
</gene>
<dbReference type="InterPro" id="IPR003954">
    <property type="entry name" value="RRM_euk-type"/>
</dbReference>
<evidence type="ECO:0000313" key="9">
    <source>
        <dbReference type="Proteomes" id="UP000007879"/>
    </source>
</evidence>
<dbReference type="InterPro" id="IPR035979">
    <property type="entry name" value="RBD_domain_sf"/>
</dbReference>
<evidence type="ECO:0000313" key="8">
    <source>
        <dbReference type="EnsemblMetazoa" id="Aqu2.1.25021_001"/>
    </source>
</evidence>
<dbReference type="PANTHER" id="PTHR47330:SF1">
    <property type="entry name" value="POLY(U)-BINDING-SPLICING FACTOR PUF60"/>
    <property type="match status" value="1"/>
</dbReference>
<dbReference type="SUPFAM" id="SSF54928">
    <property type="entry name" value="RNA-binding domain, RBD"/>
    <property type="match status" value="1"/>
</dbReference>
<evidence type="ECO:0000256" key="2">
    <source>
        <dbReference type="ARBA" id="ARBA00022664"/>
    </source>
</evidence>
<dbReference type="eggNOG" id="KOG0124">
    <property type="taxonomic scope" value="Eukaryota"/>
</dbReference>
<name>A0A1X7UB72_AMPQE</name>
<sequence>MVTLDDIDDDLEEEVTSECSRYGTVNKVLIYQEKQGLETDADIIVKIFVVFAKPTEAESTVKSLNGRWFGGRVITAELYDQAKFDANDLSH</sequence>
<dbReference type="GO" id="GO:0000381">
    <property type="term" value="P:regulation of alternative mRNA splicing, via spliceosome"/>
    <property type="evidence" value="ECO:0007669"/>
    <property type="project" value="TreeGrafter"/>
</dbReference>